<dbReference type="PANTHER" id="PTHR33406:SF13">
    <property type="entry name" value="MEMBRANE PROTEIN YDFJ"/>
    <property type="match status" value="1"/>
</dbReference>
<dbReference type="Gene3D" id="1.20.1640.10">
    <property type="entry name" value="Multidrug efflux transporter AcrB transmembrane domain"/>
    <property type="match status" value="2"/>
</dbReference>
<feature type="transmembrane region" description="Helical" evidence="6">
    <location>
        <begin position="702"/>
        <end position="726"/>
    </location>
</feature>
<gene>
    <name evidence="8" type="ORF">DFR62_1475</name>
</gene>
<keyword evidence="9" id="KW-1185">Reference proteome</keyword>
<dbReference type="Proteomes" id="UP000280791">
    <property type="component" value="Unassembled WGS sequence"/>
</dbReference>
<keyword evidence="4 6" id="KW-1133">Transmembrane helix</keyword>
<dbReference type="Pfam" id="PF03176">
    <property type="entry name" value="MMPL"/>
    <property type="match status" value="2"/>
</dbReference>
<feature type="transmembrane region" description="Helical" evidence="6">
    <location>
        <begin position="268"/>
        <end position="286"/>
    </location>
</feature>
<keyword evidence="2" id="KW-1003">Cell membrane</keyword>
<evidence type="ECO:0000256" key="1">
    <source>
        <dbReference type="ARBA" id="ARBA00004651"/>
    </source>
</evidence>
<feature type="domain" description="SSD" evidence="7">
    <location>
        <begin position="558"/>
        <end position="725"/>
    </location>
</feature>
<evidence type="ECO:0000256" key="5">
    <source>
        <dbReference type="ARBA" id="ARBA00023136"/>
    </source>
</evidence>
<feature type="transmembrane region" description="Helical" evidence="6">
    <location>
        <begin position="558"/>
        <end position="577"/>
    </location>
</feature>
<name>A0A497YPH1_9BACL</name>
<dbReference type="PRINTS" id="PR00702">
    <property type="entry name" value="ACRIFLAVINRP"/>
</dbReference>
<evidence type="ECO:0000256" key="3">
    <source>
        <dbReference type="ARBA" id="ARBA00022692"/>
    </source>
</evidence>
<feature type="transmembrane region" description="Helical" evidence="6">
    <location>
        <begin position="307"/>
        <end position="334"/>
    </location>
</feature>
<feature type="transmembrane region" description="Helical" evidence="6">
    <location>
        <begin position="340"/>
        <end position="366"/>
    </location>
</feature>
<dbReference type="SUPFAM" id="SSF82866">
    <property type="entry name" value="Multidrug efflux transporter AcrB transmembrane domain"/>
    <property type="match status" value="2"/>
</dbReference>
<keyword evidence="3 6" id="KW-0812">Transmembrane</keyword>
<evidence type="ECO:0000256" key="2">
    <source>
        <dbReference type="ARBA" id="ARBA00022475"/>
    </source>
</evidence>
<dbReference type="GO" id="GO:0022857">
    <property type="term" value="F:transmembrane transporter activity"/>
    <property type="evidence" value="ECO:0007669"/>
    <property type="project" value="InterPro"/>
</dbReference>
<organism evidence="8 9">
    <name type="scientific">Planococcus citreus</name>
    <dbReference type="NCBI Taxonomy" id="1373"/>
    <lineage>
        <taxon>Bacteria</taxon>
        <taxon>Bacillati</taxon>
        <taxon>Bacillota</taxon>
        <taxon>Bacilli</taxon>
        <taxon>Bacillales</taxon>
        <taxon>Caryophanaceae</taxon>
        <taxon>Planococcus</taxon>
    </lineage>
</organism>
<evidence type="ECO:0000256" key="6">
    <source>
        <dbReference type="SAM" id="Phobius"/>
    </source>
</evidence>
<proteinExistence type="predicted"/>
<evidence type="ECO:0000313" key="8">
    <source>
        <dbReference type="EMBL" id="RLJ91311.1"/>
    </source>
</evidence>
<feature type="transmembrane region" description="Helical" evidence="6">
    <location>
        <begin position="673"/>
        <end position="690"/>
    </location>
</feature>
<dbReference type="RefSeq" id="WP_121299096.1">
    <property type="nucleotide sequence ID" value="NZ_RCCP01000001.1"/>
</dbReference>
<sequence>MSRFFYSIGKTAYSKPWIFIASWLLILGVIITAIVTNGVNTSSETRIDGTAAQDVLDELAEEYPAASGGQGSYLFEVPEGEVIDDPANAQALAMAANEIYGLDHVVNPMDMLQDEEAMVQMQEMQSMLSQLPASEVSHRPFIVQDMPVPGIQISEDGTVALFQFQLTKTAEDLSEAEREELADAANIAQDNSSITVIPTGALQGVDIPIGGTHEIIGLAIAAVILVVTLGSLIAAGLPLVVALIGVGVGVGGTFALSSMFEINSLTPVLALMIGLAVGIDYALFIVNRQRKLIIEQQLTAKEAAARAVGTAGSAVFFAGLTVIIALSGLLVIGISFLSSMAIVAALTVLIDVLVALTLLPALLGLIGERIVSAKTRNKTQTNNSSKQSFAQGWITGLLKMKWAAVLLVIIVLGTLAVPVAQMNLGMPSGESANQDTAVRQSYDVISDSFGEGFNGPLLVVAKDQDAAAVDPQEYFQLLSNISQLDGVAEVSPGGFNEDGTIAIISIIPENGPTDEATKQLVESLRTDAAATENTNAEIGVTGLTAVNIDISEKLAEVFPIYIAIIVVLSLLILLVVFRSILIPIKATVGFLLSIMATFGATTAVFQWGWLGSLFGIDTGGPLLSFIPIMVTGILYGLAMDYQVFLVSSMREAYIHGEKGDGAIVSGYKTASKVVVAAALIMVSVFSGFIFTDDIMIKQIGFALAFGILVDAFLIRMIFVPAVMSMFGDKIWWLPKWLDKILPDLDIEGEKLLHELNEKDKDKGRAIRTNTGENSI</sequence>
<dbReference type="PROSITE" id="PS50156">
    <property type="entry name" value="SSD"/>
    <property type="match status" value="2"/>
</dbReference>
<dbReference type="GO" id="GO:0005886">
    <property type="term" value="C:plasma membrane"/>
    <property type="evidence" value="ECO:0007669"/>
    <property type="project" value="UniProtKB-SubCell"/>
</dbReference>
<comment type="caution">
    <text evidence="8">The sequence shown here is derived from an EMBL/GenBank/DDBJ whole genome shotgun (WGS) entry which is preliminary data.</text>
</comment>
<dbReference type="InterPro" id="IPR050545">
    <property type="entry name" value="Mycobact_MmpL"/>
</dbReference>
<reference evidence="8 9" key="1">
    <citation type="submission" date="2018-10" db="EMBL/GenBank/DDBJ databases">
        <title>Genomic Encyclopedia of Type Strains, Phase IV (KMG-IV): sequencing the most valuable type-strain genomes for metagenomic binning, comparative biology and taxonomic classification.</title>
        <authorList>
            <person name="Goeker M."/>
        </authorList>
    </citation>
    <scope>NUCLEOTIDE SEQUENCE [LARGE SCALE GENOMIC DNA]</scope>
    <source>
        <strain evidence="8 9">DSM 20549</strain>
    </source>
</reference>
<feature type="domain" description="SSD" evidence="7">
    <location>
        <begin position="232"/>
        <end position="365"/>
    </location>
</feature>
<dbReference type="InterPro" id="IPR004869">
    <property type="entry name" value="MMPL_dom"/>
</dbReference>
<evidence type="ECO:0000259" key="7">
    <source>
        <dbReference type="PROSITE" id="PS50156"/>
    </source>
</evidence>
<keyword evidence="5 6" id="KW-0472">Membrane</keyword>
<evidence type="ECO:0000313" key="9">
    <source>
        <dbReference type="Proteomes" id="UP000280791"/>
    </source>
</evidence>
<feature type="transmembrane region" description="Helical" evidence="6">
    <location>
        <begin position="589"/>
        <end position="610"/>
    </location>
</feature>
<feature type="transmembrane region" description="Helical" evidence="6">
    <location>
        <begin position="622"/>
        <end position="641"/>
    </location>
</feature>
<dbReference type="AlphaFoldDB" id="A0A497YPH1"/>
<feature type="transmembrane region" description="Helical" evidence="6">
    <location>
        <begin position="402"/>
        <end position="420"/>
    </location>
</feature>
<protein>
    <submittedName>
        <fullName evidence="8">RND superfamily putative drug exporter</fullName>
    </submittedName>
</protein>
<feature type="transmembrane region" description="Helical" evidence="6">
    <location>
        <begin position="215"/>
        <end position="248"/>
    </location>
</feature>
<evidence type="ECO:0000256" key="4">
    <source>
        <dbReference type="ARBA" id="ARBA00022989"/>
    </source>
</evidence>
<dbReference type="OrthoDB" id="7051771at2"/>
<feature type="transmembrane region" description="Helical" evidence="6">
    <location>
        <begin position="16"/>
        <end position="36"/>
    </location>
</feature>
<dbReference type="InterPro" id="IPR000731">
    <property type="entry name" value="SSD"/>
</dbReference>
<accession>A0A497YPH1</accession>
<dbReference type="PANTHER" id="PTHR33406">
    <property type="entry name" value="MEMBRANE PROTEIN MJ1562-RELATED"/>
    <property type="match status" value="1"/>
</dbReference>
<dbReference type="EMBL" id="RCCP01000001">
    <property type="protein sequence ID" value="RLJ91311.1"/>
    <property type="molecule type" value="Genomic_DNA"/>
</dbReference>
<dbReference type="InterPro" id="IPR001036">
    <property type="entry name" value="Acrflvin-R"/>
</dbReference>
<comment type="subcellular location">
    <subcellularLocation>
        <location evidence="1">Cell membrane</location>
        <topology evidence="1">Multi-pass membrane protein</topology>
    </subcellularLocation>
</comment>